<dbReference type="AlphaFoldDB" id="A0A2K1JZZ2"/>
<reference evidence="1 3" key="2">
    <citation type="journal article" date="2018" name="Plant J.">
        <title>The Physcomitrella patens chromosome-scale assembly reveals moss genome structure and evolution.</title>
        <authorList>
            <person name="Lang D."/>
            <person name="Ullrich K.K."/>
            <person name="Murat F."/>
            <person name="Fuchs J."/>
            <person name="Jenkins J."/>
            <person name="Haas F.B."/>
            <person name="Piednoel M."/>
            <person name="Gundlach H."/>
            <person name="Van Bel M."/>
            <person name="Meyberg R."/>
            <person name="Vives C."/>
            <person name="Morata J."/>
            <person name="Symeonidi A."/>
            <person name="Hiss M."/>
            <person name="Muchero W."/>
            <person name="Kamisugi Y."/>
            <person name="Saleh O."/>
            <person name="Blanc G."/>
            <person name="Decker E.L."/>
            <person name="van Gessel N."/>
            <person name="Grimwood J."/>
            <person name="Hayes R.D."/>
            <person name="Graham S.W."/>
            <person name="Gunter L.E."/>
            <person name="McDaniel S.F."/>
            <person name="Hoernstein S.N.W."/>
            <person name="Larsson A."/>
            <person name="Li F.W."/>
            <person name="Perroud P.F."/>
            <person name="Phillips J."/>
            <person name="Ranjan P."/>
            <person name="Rokshar D.S."/>
            <person name="Rothfels C.J."/>
            <person name="Schneider L."/>
            <person name="Shu S."/>
            <person name="Stevenson D.W."/>
            <person name="Thummler F."/>
            <person name="Tillich M."/>
            <person name="Villarreal Aguilar J.C."/>
            <person name="Widiez T."/>
            <person name="Wong G.K."/>
            <person name="Wymore A."/>
            <person name="Zhang Y."/>
            <person name="Zimmer A.D."/>
            <person name="Quatrano R.S."/>
            <person name="Mayer K.F.X."/>
            <person name="Goodstein D."/>
            <person name="Casacuberta J.M."/>
            <person name="Vandepoele K."/>
            <person name="Reski R."/>
            <person name="Cuming A.C."/>
            <person name="Tuskan G.A."/>
            <person name="Maumus F."/>
            <person name="Salse J."/>
            <person name="Schmutz J."/>
            <person name="Rensing S.A."/>
        </authorList>
    </citation>
    <scope>NUCLEOTIDE SEQUENCE [LARGE SCALE GENOMIC DNA]</scope>
    <source>
        <strain evidence="2 3">cv. Gransden 2004</strain>
    </source>
</reference>
<protein>
    <submittedName>
        <fullName evidence="1 2">Uncharacterized protein</fullName>
    </submittedName>
</protein>
<reference evidence="2" key="3">
    <citation type="submission" date="2020-12" db="UniProtKB">
        <authorList>
            <consortium name="EnsemblPlants"/>
        </authorList>
    </citation>
    <scope>IDENTIFICATION</scope>
</reference>
<dbReference type="InParanoid" id="A0A2K1JZZ2"/>
<dbReference type="Gramene" id="Pp3c10_21350V3.1">
    <property type="protein sequence ID" value="Pp3c10_21350V3.1"/>
    <property type="gene ID" value="Pp3c10_21350"/>
</dbReference>
<proteinExistence type="predicted"/>
<gene>
    <name evidence="1" type="ORF">PHYPA_014210</name>
</gene>
<organism evidence="1">
    <name type="scientific">Physcomitrium patens</name>
    <name type="common">Spreading-leaved earth moss</name>
    <name type="synonym">Physcomitrella patens</name>
    <dbReference type="NCBI Taxonomy" id="3218"/>
    <lineage>
        <taxon>Eukaryota</taxon>
        <taxon>Viridiplantae</taxon>
        <taxon>Streptophyta</taxon>
        <taxon>Embryophyta</taxon>
        <taxon>Bryophyta</taxon>
        <taxon>Bryophytina</taxon>
        <taxon>Bryopsida</taxon>
        <taxon>Funariidae</taxon>
        <taxon>Funariales</taxon>
        <taxon>Funariaceae</taxon>
        <taxon>Physcomitrium</taxon>
    </lineage>
</organism>
<dbReference type="Proteomes" id="UP000006727">
    <property type="component" value="Chromosome 10"/>
</dbReference>
<dbReference type="EMBL" id="ABEU02000010">
    <property type="protein sequence ID" value="PNR47090.1"/>
    <property type="molecule type" value="Genomic_DNA"/>
</dbReference>
<reference evidence="1 3" key="1">
    <citation type="journal article" date="2008" name="Science">
        <title>The Physcomitrella genome reveals evolutionary insights into the conquest of land by plants.</title>
        <authorList>
            <person name="Rensing S."/>
            <person name="Lang D."/>
            <person name="Zimmer A."/>
            <person name="Terry A."/>
            <person name="Salamov A."/>
            <person name="Shapiro H."/>
            <person name="Nishiyama T."/>
            <person name="Perroud P.-F."/>
            <person name="Lindquist E."/>
            <person name="Kamisugi Y."/>
            <person name="Tanahashi T."/>
            <person name="Sakakibara K."/>
            <person name="Fujita T."/>
            <person name="Oishi K."/>
            <person name="Shin-I T."/>
            <person name="Kuroki Y."/>
            <person name="Toyoda A."/>
            <person name="Suzuki Y."/>
            <person name="Hashimoto A."/>
            <person name="Yamaguchi K."/>
            <person name="Sugano A."/>
            <person name="Kohara Y."/>
            <person name="Fujiyama A."/>
            <person name="Anterola A."/>
            <person name="Aoki S."/>
            <person name="Ashton N."/>
            <person name="Barbazuk W.B."/>
            <person name="Barker E."/>
            <person name="Bennetzen J."/>
            <person name="Bezanilla M."/>
            <person name="Blankenship R."/>
            <person name="Cho S.H."/>
            <person name="Dutcher S."/>
            <person name="Estelle M."/>
            <person name="Fawcett J.A."/>
            <person name="Gundlach H."/>
            <person name="Hanada K."/>
            <person name="Heyl A."/>
            <person name="Hicks K.A."/>
            <person name="Hugh J."/>
            <person name="Lohr M."/>
            <person name="Mayer K."/>
            <person name="Melkozernov A."/>
            <person name="Murata T."/>
            <person name="Nelson D."/>
            <person name="Pils B."/>
            <person name="Prigge M."/>
            <person name="Reiss B."/>
            <person name="Renner T."/>
            <person name="Rombauts S."/>
            <person name="Rushton P."/>
            <person name="Sanderfoot A."/>
            <person name="Schween G."/>
            <person name="Shiu S.-H."/>
            <person name="Stueber K."/>
            <person name="Theodoulou F.L."/>
            <person name="Tu H."/>
            <person name="Van de Peer Y."/>
            <person name="Verrier P.J."/>
            <person name="Waters E."/>
            <person name="Wood A."/>
            <person name="Yang L."/>
            <person name="Cove D."/>
            <person name="Cuming A."/>
            <person name="Hasebe M."/>
            <person name="Lucas S."/>
            <person name="Mishler D.B."/>
            <person name="Reski R."/>
            <person name="Grigoriev I."/>
            <person name="Quatrano R.S."/>
            <person name="Boore J.L."/>
        </authorList>
    </citation>
    <scope>NUCLEOTIDE SEQUENCE [LARGE SCALE GENOMIC DNA]</scope>
    <source>
        <strain evidence="2 3">cv. Gransden 2004</strain>
    </source>
</reference>
<evidence type="ECO:0000313" key="1">
    <source>
        <dbReference type="EMBL" id="PNR47090.1"/>
    </source>
</evidence>
<sequence length="32" mass="4061">MKYNGTKHYKRFRLIFELHRHTSHVICPDIRY</sequence>
<name>A0A2K1JZZ2_PHYPA</name>
<evidence type="ECO:0000313" key="3">
    <source>
        <dbReference type="Proteomes" id="UP000006727"/>
    </source>
</evidence>
<keyword evidence="3" id="KW-1185">Reference proteome</keyword>
<dbReference type="EnsemblPlants" id="Pp3c10_21350V3.1">
    <property type="protein sequence ID" value="Pp3c10_21350V3.1"/>
    <property type="gene ID" value="Pp3c10_21350"/>
</dbReference>
<accession>A0A2K1JZZ2</accession>
<evidence type="ECO:0000313" key="2">
    <source>
        <dbReference type="EnsemblPlants" id="Pp3c10_21350V3.1"/>
    </source>
</evidence>